<name>A0A370DL69_9GAMM</name>
<evidence type="ECO:0000313" key="8">
    <source>
        <dbReference type="Proteomes" id="UP000254266"/>
    </source>
</evidence>
<organism evidence="7 8">
    <name type="scientific">endosymbiont of Galathealinum brachiosum</name>
    <dbReference type="NCBI Taxonomy" id="2200906"/>
    <lineage>
        <taxon>Bacteria</taxon>
        <taxon>Pseudomonadati</taxon>
        <taxon>Pseudomonadota</taxon>
        <taxon>Gammaproteobacteria</taxon>
        <taxon>sulfur-oxidizing symbionts</taxon>
    </lineage>
</organism>
<feature type="transmembrane region" description="Helical" evidence="6">
    <location>
        <begin position="42"/>
        <end position="59"/>
    </location>
</feature>
<dbReference type="InterPro" id="IPR005171">
    <property type="entry name" value="Cyt_c_oxidase_su4_prok"/>
</dbReference>
<proteinExistence type="predicted"/>
<gene>
    <name evidence="7" type="ORF">DIZ80_01530</name>
</gene>
<sequence>MGKSYRTNNIIFTTLLLLTLFTWLLGQTDIVGDISEKIDGKTFFLILLTIAVIKVQLIGDFFMHLNTVSGFWRWIITLWVILTGGFIAIAFLF</sequence>
<accession>A0A370DL69</accession>
<evidence type="ECO:0000256" key="2">
    <source>
        <dbReference type="ARBA" id="ARBA00022475"/>
    </source>
</evidence>
<evidence type="ECO:0000313" key="7">
    <source>
        <dbReference type="EMBL" id="RDH85638.1"/>
    </source>
</evidence>
<dbReference type="GO" id="GO:0005886">
    <property type="term" value="C:plasma membrane"/>
    <property type="evidence" value="ECO:0007669"/>
    <property type="project" value="UniProtKB-SubCell"/>
</dbReference>
<evidence type="ECO:0008006" key="9">
    <source>
        <dbReference type="Google" id="ProtNLM"/>
    </source>
</evidence>
<dbReference type="Pfam" id="PF03626">
    <property type="entry name" value="COX4_pro"/>
    <property type="match status" value="1"/>
</dbReference>
<keyword evidence="2" id="KW-1003">Cell membrane</keyword>
<protein>
    <recommendedName>
        <fullName evidence="9">Cytochrome C oxidase subunit IV</fullName>
    </recommendedName>
</protein>
<keyword evidence="3 6" id="KW-0812">Transmembrane</keyword>
<dbReference type="EMBL" id="QFXC01000003">
    <property type="protein sequence ID" value="RDH85638.1"/>
    <property type="molecule type" value="Genomic_DNA"/>
</dbReference>
<evidence type="ECO:0000256" key="3">
    <source>
        <dbReference type="ARBA" id="ARBA00022692"/>
    </source>
</evidence>
<evidence type="ECO:0000256" key="1">
    <source>
        <dbReference type="ARBA" id="ARBA00004651"/>
    </source>
</evidence>
<feature type="transmembrane region" description="Helical" evidence="6">
    <location>
        <begin position="71"/>
        <end position="92"/>
    </location>
</feature>
<evidence type="ECO:0000256" key="4">
    <source>
        <dbReference type="ARBA" id="ARBA00022989"/>
    </source>
</evidence>
<dbReference type="Proteomes" id="UP000254266">
    <property type="component" value="Unassembled WGS sequence"/>
</dbReference>
<keyword evidence="8" id="KW-1185">Reference proteome</keyword>
<comment type="caution">
    <text evidence="7">The sequence shown here is derived from an EMBL/GenBank/DDBJ whole genome shotgun (WGS) entry which is preliminary data.</text>
</comment>
<reference evidence="7 8" key="1">
    <citation type="journal article" date="2018" name="ISME J.">
        <title>Endosymbiont genomes yield clues of tubeworm success.</title>
        <authorList>
            <person name="Li Y."/>
            <person name="Liles M.R."/>
            <person name="Halanych K.M."/>
        </authorList>
    </citation>
    <scope>NUCLEOTIDE SEQUENCE [LARGE SCALE GENOMIC DNA]</scope>
    <source>
        <strain evidence="7">A1464</strain>
    </source>
</reference>
<evidence type="ECO:0000256" key="5">
    <source>
        <dbReference type="ARBA" id="ARBA00023136"/>
    </source>
</evidence>
<dbReference type="AlphaFoldDB" id="A0A370DL69"/>
<keyword evidence="4 6" id="KW-1133">Transmembrane helix</keyword>
<evidence type="ECO:0000256" key="6">
    <source>
        <dbReference type="SAM" id="Phobius"/>
    </source>
</evidence>
<keyword evidence="5 6" id="KW-0472">Membrane</keyword>
<comment type="subcellular location">
    <subcellularLocation>
        <location evidence="1">Cell membrane</location>
        <topology evidence="1">Multi-pass membrane protein</topology>
    </subcellularLocation>
</comment>